<sequence length="98" mass="11027">MASDAEDCGFQMLNTDEIVTSVQSDPVEDETDEDEDNINNESCKGPSNADAFSAFETALEWHEQQSECCPTQLLLLKKENQKPYSEKTKVYNDTAKNK</sequence>
<feature type="region of interest" description="Disordered" evidence="1">
    <location>
        <begin position="1"/>
        <end position="49"/>
    </location>
</feature>
<keyword evidence="3" id="KW-1185">Reference proteome</keyword>
<evidence type="ECO:0000313" key="3">
    <source>
        <dbReference type="Proteomes" id="UP000887159"/>
    </source>
</evidence>
<evidence type="ECO:0000256" key="1">
    <source>
        <dbReference type="SAM" id="MobiDB-lite"/>
    </source>
</evidence>
<evidence type="ECO:0000313" key="2">
    <source>
        <dbReference type="EMBL" id="GFX95587.1"/>
    </source>
</evidence>
<comment type="caution">
    <text evidence="2">The sequence shown here is derived from an EMBL/GenBank/DDBJ whole genome shotgun (WGS) entry which is preliminary data.</text>
</comment>
<accession>A0A8X6RMS9</accession>
<protein>
    <submittedName>
        <fullName evidence="2">Uncharacterized protein</fullName>
    </submittedName>
</protein>
<dbReference type="EMBL" id="BMAU01021187">
    <property type="protein sequence ID" value="GFX95587.1"/>
    <property type="molecule type" value="Genomic_DNA"/>
</dbReference>
<feature type="compositionally biased region" description="Acidic residues" evidence="1">
    <location>
        <begin position="26"/>
        <end position="38"/>
    </location>
</feature>
<proteinExistence type="predicted"/>
<dbReference type="Proteomes" id="UP000887159">
    <property type="component" value="Unassembled WGS sequence"/>
</dbReference>
<name>A0A8X6RMS9_TRICX</name>
<gene>
    <name evidence="2" type="primary">NCL1_07992</name>
    <name evidence="2" type="ORF">TNCV_4826021</name>
</gene>
<reference evidence="2" key="1">
    <citation type="submission" date="2020-08" db="EMBL/GenBank/DDBJ databases">
        <title>Multicomponent nature underlies the extraordinary mechanical properties of spider dragline silk.</title>
        <authorList>
            <person name="Kono N."/>
            <person name="Nakamura H."/>
            <person name="Mori M."/>
            <person name="Yoshida Y."/>
            <person name="Ohtoshi R."/>
            <person name="Malay A.D."/>
            <person name="Moran D.A.P."/>
            <person name="Tomita M."/>
            <person name="Numata K."/>
            <person name="Arakawa K."/>
        </authorList>
    </citation>
    <scope>NUCLEOTIDE SEQUENCE</scope>
</reference>
<organism evidence="2 3">
    <name type="scientific">Trichonephila clavipes</name>
    <name type="common">Golden silk orbweaver</name>
    <name type="synonym">Nephila clavipes</name>
    <dbReference type="NCBI Taxonomy" id="2585209"/>
    <lineage>
        <taxon>Eukaryota</taxon>
        <taxon>Metazoa</taxon>
        <taxon>Ecdysozoa</taxon>
        <taxon>Arthropoda</taxon>
        <taxon>Chelicerata</taxon>
        <taxon>Arachnida</taxon>
        <taxon>Araneae</taxon>
        <taxon>Araneomorphae</taxon>
        <taxon>Entelegynae</taxon>
        <taxon>Araneoidea</taxon>
        <taxon>Nephilidae</taxon>
        <taxon>Trichonephila</taxon>
    </lineage>
</organism>
<dbReference type="AlphaFoldDB" id="A0A8X6RMS9"/>
<feature type="compositionally biased region" description="Polar residues" evidence="1">
    <location>
        <begin position="12"/>
        <end position="24"/>
    </location>
</feature>